<accession>A0A1F6GBM8</accession>
<dbReference type="FunFam" id="3.40.630.70:FF:000001">
    <property type="entry name" value="Leucyl/phenylalanyl-tRNA--protein transferase"/>
    <property type="match status" value="1"/>
</dbReference>
<dbReference type="InterPro" id="IPR004616">
    <property type="entry name" value="Leu/Phe-tRNA_Trfase"/>
</dbReference>
<comment type="similarity">
    <text evidence="9 15">Belongs to the L/F-transferase family.</text>
</comment>
<evidence type="ECO:0000256" key="8">
    <source>
        <dbReference type="ARBA" id="ARBA00054043"/>
    </source>
</evidence>
<dbReference type="PANTHER" id="PTHR30098">
    <property type="entry name" value="LEUCYL/PHENYLALANYL-TRNA--PROTEIN TRANSFERASE"/>
    <property type="match status" value="1"/>
</dbReference>
<evidence type="ECO:0000256" key="10">
    <source>
        <dbReference type="ARBA" id="ARBA00066767"/>
    </source>
</evidence>
<dbReference type="EMBL" id="MFNE01000021">
    <property type="protein sequence ID" value="OGG95508.1"/>
    <property type="molecule type" value="Genomic_DNA"/>
</dbReference>
<dbReference type="Gene3D" id="3.40.630.70">
    <property type="entry name" value="Leucyl/phenylalanyl-tRNA-protein transferase, C-terminal domain"/>
    <property type="match status" value="1"/>
</dbReference>
<dbReference type="Gene3D" id="3.30.70.3550">
    <property type="entry name" value="Leucyl/phenylalanyl-tRNA-protein transferase, N-terminal domain"/>
    <property type="match status" value="1"/>
</dbReference>
<dbReference type="PANTHER" id="PTHR30098:SF2">
    <property type="entry name" value="LEUCYL_PHENYLALANYL-TRNA--PROTEIN TRANSFERASE"/>
    <property type="match status" value="1"/>
</dbReference>
<dbReference type="HAMAP" id="MF_00688">
    <property type="entry name" value="Leu_Phe_trans"/>
    <property type="match status" value="1"/>
</dbReference>
<dbReference type="EC" id="2.3.2.6" evidence="10 15"/>
<dbReference type="FunFam" id="3.30.70.3550:FF:000001">
    <property type="entry name" value="Leucyl/phenylalanyl-tRNA--protein transferase"/>
    <property type="match status" value="1"/>
</dbReference>
<dbReference type="GO" id="GO:0030163">
    <property type="term" value="P:protein catabolic process"/>
    <property type="evidence" value="ECO:0007669"/>
    <property type="project" value="UniProtKB-UniRule"/>
</dbReference>
<sequence length="229" mass="25786">MPIYRLPPQLVFPDPSEAEPEGILAVGGDLSEERLLLAYSQGIFPWYNEDSPICWWSPDPRLILTPAEVYVSKSLERRLRSARYQITFDQAFGQVITHCAQKKRPGQNGTWILDEMSEAYQGLHQAGYAHSVEVWEAGELIGGLYGVSLGKAFFGESMFSLKPDSSKMALVTLSRHLQTWGYQFIDCQVPTPHLISMGAKEVARVEFLAQLEEALKFPTQLGSWQFDLS</sequence>
<evidence type="ECO:0000256" key="15">
    <source>
        <dbReference type="HAMAP-Rule" id="MF_00688"/>
    </source>
</evidence>
<evidence type="ECO:0000256" key="4">
    <source>
        <dbReference type="ARBA" id="ARBA00023315"/>
    </source>
</evidence>
<dbReference type="NCBIfam" id="TIGR00667">
    <property type="entry name" value="aat"/>
    <property type="match status" value="1"/>
</dbReference>
<evidence type="ECO:0000256" key="3">
    <source>
        <dbReference type="ARBA" id="ARBA00022679"/>
    </source>
</evidence>
<comment type="catalytic activity">
    <reaction evidence="5 15">
        <text>L-phenylalanyl-tRNA(Phe) + an N-terminal L-alpha-aminoacyl-[protein] = an N-terminal L-phenylalanyl-L-alpha-aminoacyl-[protein] + tRNA(Phe)</text>
        <dbReference type="Rhea" id="RHEA:43632"/>
        <dbReference type="Rhea" id="RHEA-COMP:9668"/>
        <dbReference type="Rhea" id="RHEA-COMP:9699"/>
        <dbReference type="Rhea" id="RHEA-COMP:10636"/>
        <dbReference type="Rhea" id="RHEA-COMP:10637"/>
        <dbReference type="ChEBI" id="CHEBI:78442"/>
        <dbReference type="ChEBI" id="CHEBI:78531"/>
        <dbReference type="ChEBI" id="CHEBI:78597"/>
        <dbReference type="ChEBI" id="CHEBI:83561"/>
        <dbReference type="EC" id="2.3.2.6"/>
    </reaction>
</comment>
<comment type="caution">
    <text evidence="16">The sequence shown here is derived from an EMBL/GenBank/DDBJ whole genome shotgun (WGS) entry which is preliminary data.</text>
</comment>
<name>A0A1F6GBM8_9PROT</name>
<comment type="catalytic activity">
    <reaction evidence="6 15">
        <text>N-terminal L-arginyl-[protein] + L-leucyl-tRNA(Leu) = N-terminal L-leucyl-L-arginyl-[protein] + tRNA(Leu) + H(+)</text>
        <dbReference type="Rhea" id="RHEA:50416"/>
        <dbReference type="Rhea" id="RHEA-COMP:9613"/>
        <dbReference type="Rhea" id="RHEA-COMP:9622"/>
        <dbReference type="Rhea" id="RHEA-COMP:12672"/>
        <dbReference type="Rhea" id="RHEA-COMP:12673"/>
        <dbReference type="ChEBI" id="CHEBI:15378"/>
        <dbReference type="ChEBI" id="CHEBI:64719"/>
        <dbReference type="ChEBI" id="CHEBI:78442"/>
        <dbReference type="ChEBI" id="CHEBI:78494"/>
        <dbReference type="ChEBI" id="CHEBI:133044"/>
        <dbReference type="EC" id="2.3.2.6"/>
    </reaction>
</comment>
<dbReference type="STRING" id="1817772.A2527_06665"/>
<proteinExistence type="inferred from homology"/>
<dbReference type="GO" id="GO:0008914">
    <property type="term" value="F:leucyl-tRNA--protein transferase activity"/>
    <property type="evidence" value="ECO:0007669"/>
    <property type="project" value="UniProtKB-UniRule"/>
</dbReference>
<comment type="catalytic activity">
    <reaction evidence="7 15">
        <text>N-terminal L-lysyl-[protein] + L-leucyl-tRNA(Leu) = N-terminal L-leucyl-L-lysyl-[protein] + tRNA(Leu) + H(+)</text>
        <dbReference type="Rhea" id="RHEA:12340"/>
        <dbReference type="Rhea" id="RHEA-COMP:9613"/>
        <dbReference type="Rhea" id="RHEA-COMP:9622"/>
        <dbReference type="Rhea" id="RHEA-COMP:12670"/>
        <dbReference type="Rhea" id="RHEA-COMP:12671"/>
        <dbReference type="ChEBI" id="CHEBI:15378"/>
        <dbReference type="ChEBI" id="CHEBI:65249"/>
        <dbReference type="ChEBI" id="CHEBI:78442"/>
        <dbReference type="ChEBI" id="CHEBI:78494"/>
        <dbReference type="ChEBI" id="CHEBI:133043"/>
        <dbReference type="EC" id="2.3.2.6"/>
    </reaction>
</comment>
<evidence type="ECO:0000256" key="7">
    <source>
        <dbReference type="ARBA" id="ARBA00051538"/>
    </source>
</evidence>
<dbReference type="SUPFAM" id="SSF55729">
    <property type="entry name" value="Acyl-CoA N-acyltransferases (Nat)"/>
    <property type="match status" value="1"/>
</dbReference>
<evidence type="ECO:0000256" key="5">
    <source>
        <dbReference type="ARBA" id="ARBA00050607"/>
    </source>
</evidence>
<dbReference type="InterPro" id="IPR042203">
    <property type="entry name" value="Leu/Phe-tRNA_Trfase_C"/>
</dbReference>
<dbReference type="AlphaFoldDB" id="A0A1F6GBM8"/>
<comment type="function">
    <text evidence="8 15">Functions in the N-end rule pathway of protein degradation where it conjugates Leu, Phe and, less efficiently, Met from aminoacyl-tRNAs to the N-termini of proteins containing an N-terminal arginine or lysine.</text>
</comment>
<dbReference type="InterPro" id="IPR016181">
    <property type="entry name" value="Acyl_CoA_acyltransferase"/>
</dbReference>
<evidence type="ECO:0000256" key="9">
    <source>
        <dbReference type="ARBA" id="ARBA00061535"/>
    </source>
</evidence>
<keyword evidence="3 15" id="KW-0808">Transferase</keyword>
<dbReference type="Proteomes" id="UP000178449">
    <property type="component" value="Unassembled WGS sequence"/>
</dbReference>
<evidence type="ECO:0000313" key="17">
    <source>
        <dbReference type="Proteomes" id="UP000178449"/>
    </source>
</evidence>
<dbReference type="Pfam" id="PF03588">
    <property type="entry name" value="Leu_Phe_trans"/>
    <property type="match status" value="1"/>
</dbReference>
<keyword evidence="4 15" id="KW-0012">Acyltransferase</keyword>
<evidence type="ECO:0000256" key="14">
    <source>
        <dbReference type="ARBA" id="ARBA00083640"/>
    </source>
</evidence>
<evidence type="ECO:0000256" key="1">
    <source>
        <dbReference type="ARBA" id="ARBA00004496"/>
    </source>
</evidence>
<comment type="subcellular location">
    <subcellularLocation>
        <location evidence="1 15">Cytoplasm</location>
    </subcellularLocation>
</comment>
<dbReference type="GO" id="GO:0005737">
    <property type="term" value="C:cytoplasm"/>
    <property type="evidence" value="ECO:0007669"/>
    <property type="project" value="UniProtKB-SubCell"/>
</dbReference>
<evidence type="ECO:0000256" key="13">
    <source>
        <dbReference type="ARBA" id="ARBA00077165"/>
    </source>
</evidence>
<gene>
    <name evidence="15" type="primary">aat</name>
    <name evidence="16" type="ORF">A2527_06665</name>
</gene>
<evidence type="ECO:0000256" key="12">
    <source>
        <dbReference type="ARBA" id="ARBA00077136"/>
    </source>
</evidence>
<dbReference type="InterPro" id="IPR042221">
    <property type="entry name" value="Leu/Phe-tRNA_Trfase_N"/>
</dbReference>
<evidence type="ECO:0000256" key="6">
    <source>
        <dbReference type="ARBA" id="ARBA00050652"/>
    </source>
</evidence>
<evidence type="ECO:0000313" key="16">
    <source>
        <dbReference type="EMBL" id="OGG95508.1"/>
    </source>
</evidence>
<evidence type="ECO:0000256" key="2">
    <source>
        <dbReference type="ARBA" id="ARBA00022490"/>
    </source>
</evidence>
<keyword evidence="2 15" id="KW-0963">Cytoplasm</keyword>
<evidence type="ECO:0000256" key="11">
    <source>
        <dbReference type="ARBA" id="ARBA00074372"/>
    </source>
</evidence>
<reference evidence="16 17" key="1">
    <citation type="journal article" date="2016" name="Nat. Commun.">
        <title>Thousands of microbial genomes shed light on interconnected biogeochemical processes in an aquifer system.</title>
        <authorList>
            <person name="Anantharaman K."/>
            <person name="Brown C.T."/>
            <person name="Hug L.A."/>
            <person name="Sharon I."/>
            <person name="Castelle C.J."/>
            <person name="Probst A.J."/>
            <person name="Thomas B.C."/>
            <person name="Singh A."/>
            <person name="Wilkins M.J."/>
            <person name="Karaoz U."/>
            <person name="Brodie E.L."/>
            <person name="Williams K.H."/>
            <person name="Hubbard S.S."/>
            <person name="Banfield J.F."/>
        </authorList>
    </citation>
    <scope>NUCLEOTIDE SEQUENCE [LARGE SCALE GENOMIC DNA]</scope>
</reference>
<protein>
    <recommendedName>
        <fullName evidence="11 15">Leucyl/phenylalanyl-tRNA--protein transferase</fullName>
        <ecNumber evidence="10 15">2.3.2.6</ecNumber>
    </recommendedName>
    <alternativeName>
        <fullName evidence="12 15">L/F-transferase</fullName>
    </alternativeName>
    <alternativeName>
        <fullName evidence="13 15">Leucyltransferase</fullName>
    </alternativeName>
    <alternativeName>
        <fullName evidence="14 15">Phenyalanyltransferase</fullName>
    </alternativeName>
</protein>
<organism evidence="16 17">
    <name type="scientific">Candidatus Lambdaproteobacteria bacterium RIFOXYD2_FULL_50_16</name>
    <dbReference type="NCBI Taxonomy" id="1817772"/>
    <lineage>
        <taxon>Bacteria</taxon>
        <taxon>Pseudomonadati</taxon>
        <taxon>Pseudomonadota</taxon>
        <taxon>Candidatus Lambdaproteobacteria</taxon>
    </lineage>
</organism>